<dbReference type="EMBL" id="JADWYK010000010">
    <property type="protein sequence ID" value="MBG8555108.1"/>
    <property type="molecule type" value="Genomic_DNA"/>
</dbReference>
<feature type="region of interest" description="Disordered" evidence="1">
    <location>
        <begin position="118"/>
        <end position="141"/>
    </location>
</feature>
<reference evidence="2 3" key="1">
    <citation type="submission" date="2020-11" db="EMBL/GenBank/DDBJ databases">
        <title>Hymenobacter sp.</title>
        <authorList>
            <person name="Kim M.K."/>
        </authorList>
    </citation>
    <scope>NUCLEOTIDE SEQUENCE [LARGE SCALE GENOMIC DNA]</scope>
    <source>
        <strain evidence="2 3">BT594</strain>
    </source>
</reference>
<name>A0ABS0L4S5_9BACT</name>
<gene>
    <name evidence="2" type="ORF">I5L79_16265</name>
</gene>
<evidence type="ECO:0000256" key="1">
    <source>
        <dbReference type="SAM" id="MobiDB-lite"/>
    </source>
</evidence>
<feature type="compositionally biased region" description="Acidic residues" evidence="1">
    <location>
        <begin position="118"/>
        <end position="127"/>
    </location>
</feature>
<protein>
    <submittedName>
        <fullName evidence="2">Uncharacterized protein</fullName>
    </submittedName>
</protein>
<dbReference type="Proteomes" id="UP000601099">
    <property type="component" value="Unassembled WGS sequence"/>
</dbReference>
<dbReference type="RefSeq" id="WP_196956127.1">
    <property type="nucleotide sequence ID" value="NZ_JADWYK010000010.1"/>
</dbReference>
<accession>A0ABS0L4S5</accession>
<proteinExistence type="predicted"/>
<keyword evidence="3" id="KW-1185">Reference proteome</keyword>
<sequence length="141" mass="15294">MLTTSRPSRLSIEEQYYAPIPQGQGQRVKFNAGAEAGGLMVLGFILRWGACYYVAGPDFANTEQELLRAIQAGNVSSLGIREAPAARVHCFGSLLEAVEGLCILIELAYGPEGEQLLDEQEEEDEPFDACATPEDSSYAMC</sequence>
<evidence type="ECO:0000313" key="3">
    <source>
        <dbReference type="Proteomes" id="UP000601099"/>
    </source>
</evidence>
<comment type="caution">
    <text evidence="2">The sequence shown here is derived from an EMBL/GenBank/DDBJ whole genome shotgun (WGS) entry which is preliminary data.</text>
</comment>
<evidence type="ECO:0000313" key="2">
    <source>
        <dbReference type="EMBL" id="MBG8555108.1"/>
    </source>
</evidence>
<organism evidence="2 3">
    <name type="scientific">Hymenobacter guriensis</name>
    <dbReference type="NCBI Taxonomy" id="2793065"/>
    <lineage>
        <taxon>Bacteria</taxon>
        <taxon>Pseudomonadati</taxon>
        <taxon>Bacteroidota</taxon>
        <taxon>Cytophagia</taxon>
        <taxon>Cytophagales</taxon>
        <taxon>Hymenobacteraceae</taxon>
        <taxon>Hymenobacter</taxon>
    </lineage>
</organism>